<dbReference type="PANTHER" id="PTHR19353">
    <property type="entry name" value="FATTY ACID DESATURASE 2"/>
    <property type="match status" value="1"/>
</dbReference>
<evidence type="ECO:0000313" key="4">
    <source>
        <dbReference type="Proteomes" id="UP000198521"/>
    </source>
</evidence>
<feature type="transmembrane region" description="Helical" evidence="1">
    <location>
        <begin position="223"/>
        <end position="246"/>
    </location>
</feature>
<organism evidence="3 4">
    <name type="scientific">Aquimarina amphilecti</name>
    <dbReference type="NCBI Taxonomy" id="1038014"/>
    <lineage>
        <taxon>Bacteria</taxon>
        <taxon>Pseudomonadati</taxon>
        <taxon>Bacteroidota</taxon>
        <taxon>Flavobacteriia</taxon>
        <taxon>Flavobacteriales</taxon>
        <taxon>Flavobacteriaceae</taxon>
        <taxon>Aquimarina</taxon>
    </lineage>
</organism>
<reference evidence="3 4" key="1">
    <citation type="submission" date="2016-10" db="EMBL/GenBank/DDBJ databases">
        <authorList>
            <person name="de Groot N.N."/>
        </authorList>
    </citation>
    <scope>NUCLEOTIDE SEQUENCE [LARGE SCALE GENOMIC DNA]</scope>
    <source>
        <strain evidence="3 4">DSM 25232</strain>
    </source>
</reference>
<proteinExistence type="predicted"/>
<dbReference type="Proteomes" id="UP000198521">
    <property type="component" value="Unassembled WGS sequence"/>
</dbReference>
<dbReference type="GO" id="GO:0008610">
    <property type="term" value="P:lipid biosynthetic process"/>
    <property type="evidence" value="ECO:0007669"/>
    <property type="project" value="UniProtKB-ARBA"/>
</dbReference>
<dbReference type="PANTHER" id="PTHR19353:SF19">
    <property type="entry name" value="DELTA(5) FATTY ACID DESATURASE C-RELATED"/>
    <property type="match status" value="1"/>
</dbReference>
<dbReference type="InterPro" id="IPR012171">
    <property type="entry name" value="Fatty_acid_desaturase"/>
</dbReference>
<keyword evidence="4" id="KW-1185">Reference proteome</keyword>
<sequence>MKSKHVYNKYHTELFGSIQKEINDKLNFCPDRFKRRVIFKGFVYSVLTSIAYISLYTISNPFLLVITYVLFGLIALLFAFNFAHDFSHNTIFRSKKLNHNCFVILYTIVGAHAEAWKERHVQSHHHAPNVEGYDTDLEITDLIRVVPGSSLRWFHKYQHWYAPILYTTYSLFWIFIKDFKVFFGKIITGKKKSLRYKISFWCQKLFYVMYLIVLPLLLIDQEWYVILLGFVMMHLVQSIFLLFTFFMTHHIEGVFYPKTDDLGFIKTSWLMNQIKSSNDFYPSSTIANFIFGGFNNHIAHHLFPHIHHIYYPELNRILYKILRSNLIEPNQTTYIGGIVSHLSHLRMLGRVL</sequence>
<feature type="transmembrane region" description="Helical" evidence="1">
    <location>
        <begin position="37"/>
        <end position="56"/>
    </location>
</feature>
<dbReference type="EMBL" id="FOAB01000003">
    <property type="protein sequence ID" value="SEL06426.1"/>
    <property type="molecule type" value="Genomic_DNA"/>
</dbReference>
<keyword evidence="1" id="KW-0472">Membrane</keyword>
<dbReference type="RefSeq" id="WP_091407326.1">
    <property type="nucleotide sequence ID" value="NZ_FOAB01000003.1"/>
</dbReference>
<feature type="transmembrane region" description="Helical" evidence="1">
    <location>
        <begin position="160"/>
        <end position="177"/>
    </location>
</feature>
<protein>
    <submittedName>
        <fullName evidence="3">Linoleoyl-CoA desaturase</fullName>
    </submittedName>
</protein>
<feature type="transmembrane region" description="Helical" evidence="1">
    <location>
        <begin position="62"/>
        <end position="84"/>
    </location>
</feature>
<keyword evidence="1" id="KW-0812">Transmembrane</keyword>
<dbReference type="OrthoDB" id="104711at2"/>
<dbReference type="AlphaFoldDB" id="A0A1H7M597"/>
<feature type="domain" description="Fatty acid desaturase" evidence="2">
    <location>
        <begin position="63"/>
        <end position="323"/>
    </location>
</feature>
<evidence type="ECO:0000256" key="1">
    <source>
        <dbReference type="SAM" id="Phobius"/>
    </source>
</evidence>
<accession>A0A1H7M597</accession>
<gene>
    <name evidence="3" type="ORF">SAMN04487910_1601</name>
</gene>
<dbReference type="InterPro" id="IPR005804">
    <property type="entry name" value="FA_desaturase_dom"/>
</dbReference>
<feature type="transmembrane region" description="Helical" evidence="1">
    <location>
        <begin position="96"/>
        <end position="113"/>
    </location>
</feature>
<dbReference type="GO" id="GO:0016717">
    <property type="term" value="F:oxidoreductase activity, acting on paired donors, with oxidation of a pair of donors resulting in the reduction of molecular oxygen to two molecules of water"/>
    <property type="evidence" value="ECO:0007669"/>
    <property type="project" value="TreeGrafter"/>
</dbReference>
<dbReference type="Pfam" id="PF00487">
    <property type="entry name" value="FA_desaturase"/>
    <property type="match status" value="1"/>
</dbReference>
<keyword evidence="1" id="KW-1133">Transmembrane helix</keyword>
<evidence type="ECO:0000313" key="3">
    <source>
        <dbReference type="EMBL" id="SEL06426.1"/>
    </source>
</evidence>
<evidence type="ECO:0000259" key="2">
    <source>
        <dbReference type="Pfam" id="PF00487"/>
    </source>
</evidence>
<feature type="transmembrane region" description="Helical" evidence="1">
    <location>
        <begin position="198"/>
        <end position="217"/>
    </location>
</feature>
<dbReference type="STRING" id="1038014.SAMN04487910_1601"/>
<name>A0A1H7M597_AQUAM</name>
<dbReference type="GO" id="GO:0016020">
    <property type="term" value="C:membrane"/>
    <property type="evidence" value="ECO:0007669"/>
    <property type="project" value="TreeGrafter"/>
</dbReference>